<dbReference type="InterPro" id="IPR040134">
    <property type="entry name" value="PSMD12/CSN4"/>
</dbReference>
<evidence type="ECO:0000256" key="3">
    <source>
        <dbReference type="ARBA" id="ARBA00022790"/>
    </source>
</evidence>
<dbReference type="SMART" id="SM00088">
    <property type="entry name" value="PINT"/>
    <property type="match status" value="1"/>
</dbReference>
<sequence>MNATCREAAKFTSIAEGARDFKDNTRSHRQAHERTLTLHPTVNDANIAPTLCPQQQEIKNPNPTTMDPTIAITKAIATSDYPALHTLFTTTHPTLNPGEQRSLSAHFLFHAVSSPTFFPSAFHSPLLPPILDVTLSNLPPVVEGGADNTLRQRLFDFHVERGDYATAARILSGMKMEDNPNSVYYVTPLDRCDVFVKVAECYLEEDLTVEAEGAVGKAGGVIEAHGIGFPREVGGGVDDDGTKMEGEDVEQQQRTITLLLRYKSTYARILDSNRKFLQAAMKYYDLSTAYLHTDAIDAEELVIMLGKAVTCAILSPNSAQRQRVLGMVYKDERLSQLDSIPEFQSHSSILTKMYLNRIVQKQELETFESSLAEHQKAIMSDGLTIVERGVLEHNMVAVSHLYTSIYFSQLSSLLGVVDADKAEKVAAKMISDGSLCGEIDEVEGLLRFVSRAGAAGGKMSSAEEEESNLIRWDETITNFCVQLNKVTDAVKAV</sequence>
<evidence type="ECO:0000313" key="5">
    <source>
        <dbReference type="EMBL" id="KAL3805029.1"/>
    </source>
</evidence>
<dbReference type="AlphaFoldDB" id="A0ABD3QX39"/>
<dbReference type="InterPro" id="IPR036388">
    <property type="entry name" value="WH-like_DNA-bd_sf"/>
</dbReference>
<protein>
    <recommendedName>
        <fullName evidence="2">COP9 signalosome complex subunit 4</fullName>
    </recommendedName>
</protein>
<keyword evidence="3" id="KW-0736">Signalosome</keyword>
<dbReference type="Proteomes" id="UP001516023">
    <property type="component" value="Unassembled WGS sequence"/>
</dbReference>
<gene>
    <name evidence="5" type="ORF">HJC23_003257</name>
</gene>
<evidence type="ECO:0000256" key="1">
    <source>
        <dbReference type="ARBA" id="ARBA00010417"/>
    </source>
</evidence>
<evidence type="ECO:0000256" key="2">
    <source>
        <dbReference type="ARBA" id="ARBA00014881"/>
    </source>
</evidence>
<dbReference type="PANTHER" id="PTHR10855">
    <property type="entry name" value="26S PROTEASOME NON-ATPASE REGULATORY SUBUNIT 12/COP9 SIGNALOSOME COMPLEX SUBUNIT 4"/>
    <property type="match status" value="1"/>
</dbReference>
<evidence type="ECO:0000313" key="6">
    <source>
        <dbReference type="Proteomes" id="UP001516023"/>
    </source>
</evidence>
<organism evidence="5 6">
    <name type="scientific">Cyclotella cryptica</name>
    <dbReference type="NCBI Taxonomy" id="29204"/>
    <lineage>
        <taxon>Eukaryota</taxon>
        <taxon>Sar</taxon>
        <taxon>Stramenopiles</taxon>
        <taxon>Ochrophyta</taxon>
        <taxon>Bacillariophyta</taxon>
        <taxon>Coscinodiscophyceae</taxon>
        <taxon>Thalassiosirophycidae</taxon>
        <taxon>Stephanodiscales</taxon>
        <taxon>Stephanodiscaceae</taxon>
        <taxon>Cyclotella</taxon>
    </lineage>
</organism>
<comment type="similarity">
    <text evidence="1">Belongs to the CSN4 family.</text>
</comment>
<dbReference type="EMBL" id="JABMIG020000004">
    <property type="protein sequence ID" value="KAL3805029.1"/>
    <property type="molecule type" value="Genomic_DNA"/>
</dbReference>
<evidence type="ECO:0000259" key="4">
    <source>
        <dbReference type="PROSITE" id="PS50250"/>
    </source>
</evidence>
<dbReference type="InterPro" id="IPR000717">
    <property type="entry name" value="PCI_dom"/>
</dbReference>
<dbReference type="GO" id="GO:0008180">
    <property type="term" value="C:COP9 signalosome"/>
    <property type="evidence" value="ECO:0007669"/>
    <property type="project" value="UniProtKB-KW"/>
</dbReference>
<keyword evidence="6" id="KW-1185">Reference proteome</keyword>
<dbReference type="PANTHER" id="PTHR10855:SF2">
    <property type="entry name" value="COP9 SIGNALOSOME COMPLEX SUBUNIT 4"/>
    <property type="match status" value="1"/>
</dbReference>
<name>A0ABD3QX39_9STRA</name>
<dbReference type="Pfam" id="PF01399">
    <property type="entry name" value="PCI"/>
    <property type="match status" value="1"/>
</dbReference>
<proteinExistence type="inferred from homology"/>
<dbReference type="PROSITE" id="PS50250">
    <property type="entry name" value="PCI"/>
    <property type="match status" value="1"/>
</dbReference>
<dbReference type="Gene3D" id="1.10.10.10">
    <property type="entry name" value="Winged helix-like DNA-binding domain superfamily/Winged helix DNA-binding domain"/>
    <property type="match status" value="1"/>
</dbReference>
<accession>A0ABD3QX39</accession>
<dbReference type="InterPro" id="IPR036390">
    <property type="entry name" value="WH_DNA-bd_sf"/>
</dbReference>
<comment type="caution">
    <text evidence="5">The sequence shown here is derived from an EMBL/GenBank/DDBJ whole genome shotgun (WGS) entry which is preliminary data.</text>
</comment>
<dbReference type="SUPFAM" id="SSF46785">
    <property type="entry name" value="Winged helix' DNA-binding domain"/>
    <property type="match status" value="1"/>
</dbReference>
<feature type="domain" description="PCI" evidence="4">
    <location>
        <begin position="272"/>
        <end position="453"/>
    </location>
</feature>
<reference evidence="5 6" key="1">
    <citation type="journal article" date="2020" name="G3 (Bethesda)">
        <title>Improved Reference Genome for Cyclotella cryptica CCMP332, a Model for Cell Wall Morphogenesis, Salinity Adaptation, and Lipid Production in Diatoms (Bacillariophyta).</title>
        <authorList>
            <person name="Roberts W.R."/>
            <person name="Downey K.M."/>
            <person name="Ruck E.C."/>
            <person name="Traller J.C."/>
            <person name="Alverson A.J."/>
        </authorList>
    </citation>
    <scope>NUCLEOTIDE SEQUENCE [LARGE SCALE GENOMIC DNA]</scope>
    <source>
        <strain evidence="5 6">CCMP332</strain>
    </source>
</reference>